<dbReference type="PANTHER" id="PTHR24362:SF309">
    <property type="entry name" value="PROTEIN KINASE DOMAIN-CONTAINING PROTEIN"/>
    <property type="match status" value="1"/>
</dbReference>
<comment type="similarity">
    <text evidence="4">Belongs to the protein kinase superfamily.</text>
</comment>
<dbReference type="InterPro" id="IPR017441">
    <property type="entry name" value="Protein_kinase_ATP_BS"/>
</dbReference>
<dbReference type="InterPro" id="IPR011009">
    <property type="entry name" value="Kinase-like_dom_sf"/>
</dbReference>
<evidence type="ECO:0000313" key="7">
    <source>
        <dbReference type="Proteomes" id="UP000179807"/>
    </source>
</evidence>
<protein>
    <submittedName>
        <fullName evidence="6">CAMK family protein kinase</fullName>
    </submittedName>
</protein>
<dbReference type="EMBL" id="MLAK01001137">
    <property type="protein sequence ID" value="OHS97118.1"/>
    <property type="molecule type" value="Genomic_DNA"/>
</dbReference>
<dbReference type="SUPFAM" id="SSF56112">
    <property type="entry name" value="Protein kinase-like (PK-like)"/>
    <property type="match status" value="1"/>
</dbReference>
<feature type="binding site" evidence="3">
    <location>
        <position position="44"/>
    </location>
    <ligand>
        <name>ATP</name>
        <dbReference type="ChEBI" id="CHEBI:30616"/>
    </ligand>
</feature>
<sequence>MNESHARQILTSHGYEPDEILGQGGYAIIFKVRSQKYNQEFVAKAMFFDDKKGESRRHAFEVEVASLVQLVHPNVIKIYDSFIDDNYYVQILDYCPNGSLADKLRERRRFKAAEIHSYIAPILDALKYVHSNNISHSDIKPSNILLDVYNRPILADFGLAQKISNEKDNLHYKGSKAYMAPEFYNHVKYDPFKADIWSLGVTIFELATGKLPWNPSHLDNMISLIRSGMAQFPGQFDPNINATVRKMLVVNPKIRPTAEECLSLPLFKQFNDNFPHLSHSGSFQGSPELVQSMSFTKSRRIRKIGACKSRGSLSTLSSILSEDTPIKGRRGSIRLISSGIFSSLNLKPVMTFQESNICDEEKNDDTPKDF</sequence>
<dbReference type="PROSITE" id="PS50011">
    <property type="entry name" value="PROTEIN_KINASE_DOM"/>
    <property type="match status" value="1"/>
</dbReference>
<dbReference type="PROSITE" id="PS00108">
    <property type="entry name" value="PROTEIN_KINASE_ST"/>
    <property type="match status" value="1"/>
</dbReference>
<evidence type="ECO:0000259" key="5">
    <source>
        <dbReference type="PROSITE" id="PS50011"/>
    </source>
</evidence>
<dbReference type="CDD" id="cd14014">
    <property type="entry name" value="STKc_PknB_like"/>
    <property type="match status" value="1"/>
</dbReference>
<dbReference type="VEuPathDB" id="TrichDB:TRFO_09692"/>
<dbReference type="Gene3D" id="1.10.510.10">
    <property type="entry name" value="Transferase(Phosphotransferase) domain 1"/>
    <property type="match status" value="1"/>
</dbReference>
<gene>
    <name evidence="6" type="ORF">TRFO_09692</name>
</gene>
<dbReference type="FunFam" id="1.10.510.10:FF:000571">
    <property type="entry name" value="Maternal embryonic leucine zipper kinase"/>
    <property type="match status" value="1"/>
</dbReference>
<dbReference type="PANTHER" id="PTHR24362">
    <property type="entry name" value="SERINE/THREONINE-PROTEIN KINASE NEK"/>
    <property type="match status" value="1"/>
</dbReference>
<dbReference type="GO" id="GO:0005524">
    <property type="term" value="F:ATP binding"/>
    <property type="evidence" value="ECO:0007669"/>
    <property type="project" value="UniProtKB-UniRule"/>
</dbReference>
<keyword evidence="7" id="KW-1185">Reference proteome</keyword>
<evidence type="ECO:0000313" key="6">
    <source>
        <dbReference type="EMBL" id="OHS97118.1"/>
    </source>
</evidence>
<dbReference type="PROSITE" id="PS00107">
    <property type="entry name" value="PROTEIN_KINASE_ATP"/>
    <property type="match status" value="1"/>
</dbReference>
<feature type="domain" description="Protein kinase" evidence="5">
    <location>
        <begin position="15"/>
        <end position="267"/>
    </location>
</feature>
<evidence type="ECO:0000256" key="1">
    <source>
        <dbReference type="ARBA" id="ARBA00022741"/>
    </source>
</evidence>
<accession>A0A1J4JD49</accession>
<evidence type="ECO:0000256" key="4">
    <source>
        <dbReference type="RuleBase" id="RU000304"/>
    </source>
</evidence>
<keyword evidence="6" id="KW-0808">Transferase</keyword>
<evidence type="ECO:0000256" key="3">
    <source>
        <dbReference type="PROSITE-ProRule" id="PRU10141"/>
    </source>
</evidence>
<dbReference type="Proteomes" id="UP000179807">
    <property type="component" value="Unassembled WGS sequence"/>
</dbReference>
<dbReference type="AlphaFoldDB" id="A0A1J4JD49"/>
<proteinExistence type="inferred from homology"/>
<keyword evidence="1 3" id="KW-0547">Nucleotide-binding</keyword>
<dbReference type="OrthoDB" id="68483at2759"/>
<reference evidence="6" key="1">
    <citation type="submission" date="2016-10" db="EMBL/GenBank/DDBJ databases">
        <authorList>
            <person name="Benchimol M."/>
            <person name="Almeida L.G."/>
            <person name="Vasconcelos A.T."/>
            <person name="Perreira-Neves A."/>
            <person name="Rosa I.A."/>
            <person name="Tasca T."/>
            <person name="Bogo M.R."/>
            <person name="de Souza W."/>
        </authorList>
    </citation>
    <scope>NUCLEOTIDE SEQUENCE [LARGE SCALE GENOMIC DNA]</scope>
    <source>
        <strain evidence="6">K</strain>
    </source>
</reference>
<dbReference type="Pfam" id="PF00069">
    <property type="entry name" value="Pkinase"/>
    <property type="match status" value="1"/>
</dbReference>
<dbReference type="InterPro" id="IPR000719">
    <property type="entry name" value="Prot_kinase_dom"/>
</dbReference>
<name>A0A1J4JD49_9EUKA</name>
<dbReference type="RefSeq" id="XP_068350255.1">
    <property type="nucleotide sequence ID" value="XM_068495002.1"/>
</dbReference>
<dbReference type="InterPro" id="IPR008271">
    <property type="entry name" value="Ser/Thr_kinase_AS"/>
</dbReference>
<keyword evidence="2 3" id="KW-0067">ATP-binding</keyword>
<dbReference type="GO" id="GO:0004674">
    <property type="term" value="F:protein serine/threonine kinase activity"/>
    <property type="evidence" value="ECO:0007669"/>
    <property type="project" value="UniProtKB-KW"/>
</dbReference>
<organism evidence="6 7">
    <name type="scientific">Tritrichomonas foetus</name>
    <dbReference type="NCBI Taxonomy" id="1144522"/>
    <lineage>
        <taxon>Eukaryota</taxon>
        <taxon>Metamonada</taxon>
        <taxon>Parabasalia</taxon>
        <taxon>Tritrichomonadida</taxon>
        <taxon>Tritrichomonadidae</taxon>
        <taxon>Tritrichomonas</taxon>
    </lineage>
</organism>
<comment type="caution">
    <text evidence="6">The sequence shown here is derived from an EMBL/GenBank/DDBJ whole genome shotgun (WGS) entry which is preliminary data.</text>
</comment>
<evidence type="ECO:0000256" key="2">
    <source>
        <dbReference type="ARBA" id="ARBA00022840"/>
    </source>
</evidence>
<dbReference type="SMART" id="SM00220">
    <property type="entry name" value="S_TKc"/>
    <property type="match status" value="1"/>
</dbReference>
<keyword evidence="4" id="KW-0723">Serine/threonine-protein kinase</keyword>
<keyword evidence="6" id="KW-0418">Kinase</keyword>
<dbReference type="GeneID" id="94829706"/>